<dbReference type="PROSITE" id="PS00233">
    <property type="entry name" value="CHIT_BIND_RR_1"/>
    <property type="match status" value="4"/>
</dbReference>
<dbReference type="RefSeq" id="XP_028136484.1">
    <property type="nucleotide sequence ID" value="XM_028280683.1"/>
</dbReference>
<dbReference type="Pfam" id="PF00379">
    <property type="entry name" value="Chitin_bind_4"/>
    <property type="match status" value="4"/>
</dbReference>
<gene>
    <name evidence="5" type="primary">LOC114331186</name>
</gene>
<dbReference type="InterPro" id="IPR000618">
    <property type="entry name" value="Insect_cuticle"/>
</dbReference>
<evidence type="ECO:0000313" key="5">
    <source>
        <dbReference type="RefSeq" id="XP_028136484.1"/>
    </source>
</evidence>
<protein>
    <submittedName>
        <fullName evidence="5">Uncharacterized protein LOC114331186</fullName>
    </submittedName>
</protein>
<dbReference type="PANTHER" id="PTHR12236:SF75">
    <property type="entry name" value="CUTICULAR PROTEIN 62BB, ISOFORM A"/>
    <property type="match status" value="1"/>
</dbReference>
<feature type="region of interest" description="Disordered" evidence="3">
    <location>
        <begin position="956"/>
        <end position="980"/>
    </location>
</feature>
<feature type="signal peptide" evidence="4">
    <location>
        <begin position="1"/>
        <end position="17"/>
    </location>
</feature>
<dbReference type="GO" id="GO:0031012">
    <property type="term" value="C:extracellular matrix"/>
    <property type="evidence" value="ECO:0007669"/>
    <property type="project" value="TreeGrafter"/>
</dbReference>
<dbReference type="PROSITE" id="PS51155">
    <property type="entry name" value="CHIT_BIND_RR_2"/>
    <property type="match status" value="4"/>
</dbReference>
<evidence type="ECO:0000256" key="2">
    <source>
        <dbReference type="PROSITE-ProRule" id="PRU00497"/>
    </source>
</evidence>
<keyword evidence="4" id="KW-0732">Signal</keyword>
<organism evidence="5">
    <name type="scientific">Diabrotica virgifera virgifera</name>
    <name type="common">western corn rootworm</name>
    <dbReference type="NCBI Taxonomy" id="50390"/>
    <lineage>
        <taxon>Eukaryota</taxon>
        <taxon>Metazoa</taxon>
        <taxon>Ecdysozoa</taxon>
        <taxon>Arthropoda</taxon>
        <taxon>Hexapoda</taxon>
        <taxon>Insecta</taxon>
        <taxon>Pterygota</taxon>
        <taxon>Neoptera</taxon>
        <taxon>Endopterygota</taxon>
        <taxon>Coleoptera</taxon>
        <taxon>Polyphaga</taxon>
        <taxon>Cucujiformia</taxon>
        <taxon>Chrysomeloidea</taxon>
        <taxon>Chrysomelidae</taxon>
        <taxon>Galerucinae</taxon>
        <taxon>Diabroticina</taxon>
        <taxon>Diabroticites</taxon>
        <taxon>Diabrotica</taxon>
    </lineage>
</organism>
<evidence type="ECO:0000256" key="1">
    <source>
        <dbReference type="ARBA" id="ARBA00022460"/>
    </source>
</evidence>
<sequence length="1332" mass="136536">MATKFLVLAAFIAVAKAGSYGSGFGYAAPAVVAHGSHDAISTYSTVQHHAPAVHSYAAHAPLVHAPVTHSYAAPLVQAPVAHAYAAPVAHVHAEPSAPAHYDFAYGVSDPHTGDAKSQHESRRGDVVHGSYSLVESDGTKRTVDYTADPHHGFNAVVHKEPTVHAVAPVVAKIVAPVAHAAYAAPAVHAAYSAPAVHAAYSAPAVHAAYSAPVVHAAHAAPVAHAAYAGPVAHAAYAAPALHGYASSVAHGYTAPLAHGHHAYAAHAPVLSHNLWYWCCISGVGYWSSISSMSNWDSMSNMSNWSSVSSMGNWGSICSMSYWSSMSYWGYDFGNNWGNSMYGRFFVYNSVKSMVWISSVVDGTFASIGFHDISGVRVTYSICEIVVGWCRGFIMNVSNRSSVSVSDWGVNQRSCVGMGNWSMDKGSVSGIGVYGWSMVLNSGVGRDGIVRSYCEVYELKNMAAKFIVLAAFIAVAHAGSWSSGLGYAAPAVVAHGSHDAISTYSTVQHHAPAVHSYAAHAPLVHAPVAHSYAAPLVHAPVAHAYAAPVAHVHAEPSAPAHYDFAYGVSDPHTGDAKSQHESRRGDVVHGSYSLLESDGTKRTVDYTADPHNGFNAVVHKEPAVHAVAPVVAKVVAPVVAKIAAPVAYAAPVAHAAYAAPVAHAAYAAPVAHAAYATPSVHEYGSSVAHGYAAPLAYGHHGYAAHAPVLSHNLWYFRKDNAQSHSHLTNMAFKFLAFAAFVSVARAGVIGEAYSSPLAYAAPAVAKVAYSPAPAVSYSSISAPVAYAAAPAIAKIAAPAVSYAAPAVSYGAPALSYAAPVAKVAYSSAPAVSYSSVSAPVAYAAAPAIAKVAAPVSYAAPALSYAAPVAKVAYSSAPAVSYSSVSAPVAYGAAPAYAKVAAPVSYAAPAVSYAAPALSYAAPALKVAAPVAYATPVAKAVYAEPSAPAHYDFGYAVSDPHTGDSKSQQESRRGDVVQGSYSLIDSDGTKRTVDYTADPHNGFNAVVHREPLGVAVKAVAAPVVAKVAAPIAYAQPALKVAAPLGYASPYASPYYHSQSQNMAFKFIAFAALVAVARAGVIGEAYSAPLAYAAPAVAKVAYSAAPAVSYSSVSSPVAYAAPAVAKFAAPVSYAAPALSYAAPVAKVAYSSAPAVSYSSVSAPVAYAAAPAIAKIAAPVSYAAPAVSYATPALSYATPALKVAAPVAYAAPVAKAVYAEPSAPANYDFGYAVSDPHTGDSKSQQESRHGDVVHGSYSLIEADGSKRTVEYTADEHNGFNAVVHKEPAAVAVKAVAPVVAKIAAPIAYAQPALKVAAPLAYAHSAPLGYAAPSYYH</sequence>
<dbReference type="KEGG" id="dvv:114331186"/>
<dbReference type="GO" id="GO:0042302">
    <property type="term" value="F:structural constituent of cuticle"/>
    <property type="evidence" value="ECO:0007669"/>
    <property type="project" value="UniProtKB-UniRule"/>
</dbReference>
<reference evidence="5" key="1">
    <citation type="submission" date="2025-08" db="UniProtKB">
        <authorList>
            <consortium name="RefSeq"/>
        </authorList>
    </citation>
    <scope>IDENTIFICATION</scope>
    <source>
        <tissue evidence="5">Whole insect</tissue>
    </source>
</reference>
<evidence type="ECO:0000256" key="4">
    <source>
        <dbReference type="SAM" id="SignalP"/>
    </source>
</evidence>
<accession>A0A6P7FK24</accession>
<feature type="compositionally biased region" description="Basic and acidic residues" evidence="3">
    <location>
        <begin position="959"/>
        <end position="973"/>
    </location>
</feature>
<proteinExistence type="predicted"/>
<dbReference type="InterPro" id="IPR051217">
    <property type="entry name" value="Insect_Cuticle_Struc_Prot"/>
</dbReference>
<dbReference type="InterPro" id="IPR031311">
    <property type="entry name" value="CHIT_BIND_RR_consensus"/>
</dbReference>
<dbReference type="GO" id="GO:0005615">
    <property type="term" value="C:extracellular space"/>
    <property type="evidence" value="ECO:0007669"/>
    <property type="project" value="TreeGrafter"/>
</dbReference>
<dbReference type="InParanoid" id="A0A6P7FK24"/>
<keyword evidence="1 2" id="KW-0193">Cuticle</keyword>
<feature type="chain" id="PRO_5027685624" evidence="4">
    <location>
        <begin position="18"/>
        <end position="1332"/>
    </location>
</feature>
<dbReference type="PANTHER" id="PTHR12236">
    <property type="entry name" value="STRUCTURAL CONTITUENT OF CUTICLE"/>
    <property type="match status" value="1"/>
</dbReference>
<name>A0A6P7FK24_DIAVI</name>
<evidence type="ECO:0000256" key="3">
    <source>
        <dbReference type="SAM" id="MobiDB-lite"/>
    </source>
</evidence>
<dbReference type="OrthoDB" id="6630685at2759"/>
<dbReference type="PRINTS" id="PR00947">
    <property type="entry name" value="CUTICLE"/>
</dbReference>